<feature type="non-terminal residue" evidence="1">
    <location>
        <position position="1"/>
    </location>
</feature>
<gene>
    <name evidence="1" type="ORF">CPELLU_LOCUS18280</name>
</gene>
<keyword evidence="2" id="KW-1185">Reference proteome</keyword>
<organism evidence="1 2">
    <name type="scientific">Cetraspora pellucida</name>
    <dbReference type="NCBI Taxonomy" id="1433469"/>
    <lineage>
        <taxon>Eukaryota</taxon>
        <taxon>Fungi</taxon>
        <taxon>Fungi incertae sedis</taxon>
        <taxon>Mucoromycota</taxon>
        <taxon>Glomeromycotina</taxon>
        <taxon>Glomeromycetes</taxon>
        <taxon>Diversisporales</taxon>
        <taxon>Gigasporaceae</taxon>
        <taxon>Cetraspora</taxon>
    </lineage>
</organism>
<reference evidence="1" key="1">
    <citation type="submission" date="2021-06" db="EMBL/GenBank/DDBJ databases">
        <authorList>
            <person name="Kallberg Y."/>
            <person name="Tangrot J."/>
            <person name="Rosling A."/>
        </authorList>
    </citation>
    <scope>NUCLEOTIDE SEQUENCE</scope>
    <source>
        <strain evidence="1">FL966</strain>
    </source>
</reference>
<name>A0A9N9K1A6_9GLOM</name>
<dbReference type="AlphaFoldDB" id="A0A9N9K1A6"/>
<proteinExistence type="predicted"/>
<accession>A0A9N9K1A6</accession>
<evidence type="ECO:0000313" key="2">
    <source>
        <dbReference type="Proteomes" id="UP000789759"/>
    </source>
</evidence>
<dbReference type="Proteomes" id="UP000789759">
    <property type="component" value="Unassembled WGS sequence"/>
</dbReference>
<evidence type="ECO:0000313" key="1">
    <source>
        <dbReference type="EMBL" id="CAG8807259.1"/>
    </source>
</evidence>
<comment type="caution">
    <text evidence="1">The sequence shown here is derived from an EMBL/GenBank/DDBJ whole genome shotgun (WGS) entry which is preliminary data.</text>
</comment>
<protein>
    <submittedName>
        <fullName evidence="1">14485_t:CDS:1</fullName>
    </submittedName>
</protein>
<dbReference type="EMBL" id="CAJVQA010035527">
    <property type="protein sequence ID" value="CAG8807259.1"/>
    <property type="molecule type" value="Genomic_DNA"/>
</dbReference>
<sequence>EMHEIYEVDEICKVVQSKKGSDKINIHVFFMTKERNIRILITSVVIEENLMDI</sequence>